<dbReference type="PROSITE" id="PS51774">
    <property type="entry name" value="NAB"/>
    <property type="match status" value="1"/>
</dbReference>
<dbReference type="GO" id="GO:0003779">
    <property type="term" value="F:actin binding"/>
    <property type="evidence" value="ECO:0007669"/>
    <property type="project" value="InterPro"/>
</dbReference>
<sequence>MMKRMTSRKSHSWWWDSHVSPKNSRWLSENLKKMDLLVKEMLKLIEEDGDSFAKKAEMYYKRRPELVFHVEEFYRMYRALAERYDIVTGELRKNIPSELQSQGSGSSFSQSLPPSPEKTPDQKPNHRHSPFEKAAGFDCFLGSRDSSDLSRKGSDDSSSSSSSEAGSESDDGNVVDVDESSSLLEDRIIELENELCDLREKLQQYQNGSIAELENSTALSEAQISNYLEEIKHLSDAMEAEMLSRDLTFEYYKSSIATLKVEVKQLSEEKVSEHEQMFNELKNKFIQEKSILESKLQNLEAERADATNESDKHIAAFKQLSEEKFHLESRISDHEQMFSELKYKFIQEKSILQSKLQNLEAEFKISRLNKLKQAMSAENTAAFKLKINSLTSENDALNARVSSFEEDMERQNDHLHQLHIEHVNLIKQIDDARKGSQKLNSRVKELEVEVEKQKVLIMEGAEGKREAIRQLCFSIQHYRDGYKELVGMIHEHCKRPAVMAT</sequence>
<keyword evidence="1 3" id="KW-0175">Coiled coil</keyword>
<feature type="compositionally biased region" description="Basic and acidic residues" evidence="4">
    <location>
        <begin position="145"/>
        <end position="155"/>
    </location>
</feature>
<dbReference type="AlphaFoldDB" id="A0A2I0BGP9"/>
<feature type="compositionally biased region" description="Acidic residues" evidence="4">
    <location>
        <begin position="167"/>
        <end position="179"/>
    </location>
</feature>
<evidence type="ECO:0000256" key="4">
    <source>
        <dbReference type="SAM" id="MobiDB-lite"/>
    </source>
</evidence>
<dbReference type="PANTHER" id="PTHR32258:SF3">
    <property type="entry name" value="PROTEIN NETWORKED 4A"/>
    <property type="match status" value="1"/>
</dbReference>
<dbReference type="OrthoDB" id="1877257at2759"/>
<feature type="compositionally biased region" description="Low complexity" evidence="4">
    <location>
        <begin position="156"/>
        <end position="166"/>
    </location>
</feature>
<feature type="coiled-coil region" evidence="3">
    <location>
        <begin position="256"/>
        <end position="316"/>
    </location>
</feature>
<feature type="compositionally biased region" description="Low complexity" evidence="4">
    <location>
        <begin position="97"/>
        <end position="112"/>
    </location>
</feature>
<feature type="coiled-coil region" evidence="3">
    <location>
        <begin position="387"/>
        <end position="456"/>
    </location>
</feature>
<dbReference type="PANTHER" id="PTHR32258">
    <property type="entry name" value="PROTEIN NETWORKED 4A"/>
    <property type="match status" value="1"/>
</dbReference>
<comment type="similarity">
    <text evidence="2">Belongs to the NET family.</text>
</comment>
<dbReference type="Pfam" id="PF07765">
    <property type="entry name" value="KIP1"/>
    <property type="match status" value="1"/>
</dbReference>
<organism evidence="6 7">
    <name type="scientific">Apostasia shenzhenica</name>
    <dbReference type="NCBI Taxonomy" id="1088818"/>
    <lineage>
        <taxon>Eukaryota</taxon>
        <taxon>Viridiplantae</taxon>
        <taxon>Streptophyta</taxon>
        <taxon>Embryophyta</taxon>
        <taxon>Tracheophyta</taxon>
        <taxon>Spermatophyta</taxon>
        <taxon>Magnoliopsida</taxon>
        <taxon>Liliopsida</taxon>
        <taxon>Asparagales</taxon>
        <taxon>Orchidaceae</taxon>
        <taxon>Apostasioideae</taxon>
        <taxon>Apostasia</taxon>
    </lineage>
</organism>
<evidence type="ECO:0000256" key="2">
    <source>
        <dbReference type="ARBA" id="ARBA00038006"/>
    </source>
</evidence>
<evidence type="ECO:0000313" key="7">
    <source>
        <dbReference type="Proteomes" id="UP000236161"/>
    </source>
</evidence>
<feature type="region of interest" description="Disordered" evidence="4">
    <location>
        <begin position="97"/>
        <end position="129"/>
    </location>
</feature>
<dbReference type="InterPro" id="IPR051861">
    <property type="entry name" value="NET_actin-binding_domain"/>
</dbReference>
<evidence type="ECO:0000256" key="3">
    <source>
        <dbReference type="SAM" id="Coils"/>
    </source>
</evidence>
<accession>A0A2I0BGP9</accession>
<evidence type="ECO:0000313" key="6">
    <source>
        <dbReference type="EMBL" id="PKA66977.1"/>
    </source>
</evidence>
<evidence type="ECO:0000256" key="1">
    <source>
        <dbReference type="ARBA" id="ARBA00023054"/>
    </source>
</evidence>
<feature type="domain" description="NAB" evidence="5">
    <location>
        <begin position="11"/>
        <end position="91"/>
    </location>
</feature>
<keyword evidence="7" id="KW-1185">Reference proteome</keyword>
<dbReference type="GO" id="GO:0005774">
    <property type="term" value="C:vacuolar membrane"/>
    <property type="evidence" value="ECO:0007669"/>
    <property type="project" value="TreeGrafter"/>
</dbReference>
<dbReference type="InterPro" id="IPR011684">
    <property type="entry name" value="NAB"/>
</dbReference>
<name>A0A2I0BGP9_9ASPA</name>
<protein>
    <recommendedName>
        <fullName evidence="5">NAB domain-containing protein</fullName>
    </recommendedName>
</protein>
<reference evidence="6 7" key="1">
    <citation type="journal article" date="2017" name="Nature">
        <title>The Apostasia genome and the evolution of orchids.</title>
        <authorList>
            <person name="Zhang G.Q."/>
            <person name="Liu K.W."/>
            <person name="Li Z."/>
            <person name="Lohaus R."/>
            <person name="Hsiao Y.Y."/>
            <person name="Niu S.C."/>
            <person name="Wang J.Y."/>
            <person name="Lin Y.C."/>
            <person name="Xu Q."/>
            <person name="Chen L.J."/>
            <person name="Yoshida K."/>
            <person name="Fujiwara S."/>
            <person name="Wang Z.W."/>
            <person name="Zhang Y.Q."/>
            <person name="Mitsuda N."/>
            <person name="Wang M."/>
            <person name="Liu G.H."/>
            <person name="Pecoraro L."/>
            <person name="Huang H.X."/>
            <person name="Xiao X.J."/>
            <person name="Lin M."/>
            <person name="Wu X.Y."/>
            <person name="Wu W.L."/>
            <person name="Chen Y.Y."/>
            <person name="Chang S.B."/>
            <person name="Sakamoto S."/>
            <person name="Ohme-Takagi M."/>
            <person name="Yagi M."/>
            <person name="Zeng S.J."/>
            <person name="Shen C.Y."/>
            <person name="Yeh C.M."/>
            <person name="Luo Y.B."/>
            <person name="Tsai W.C."/>
            <person name="Van de Peer Y."/>
            <person name="Liu Z.J."/>
        </authorList>
    </citation>
    <scope>NUCLEOTIDE SEQUENCE [LARGE SCALE GENOMIC DNA]</scope>
    <source>
        <strain evidence="7">cv. Shenzhen</strain>
        <tissue evidence="6">Stem</tissue>
    </source>
</reference>
<dbReference type="STRING" id="1088818.A0A2I0BGP9"/>
<proteinExistence type="inferred from homology"/>
<evidence type="ECO:0000259" key="5">
    <source>
        <dbReference type="PROSITE" id="PS51774"/>
    </source>
</evidence>
<dbReference type="Proteomes" id="UP000236161">
    <property type="component" value="Unassembled WGS sequence"/>
</dbReference>
<feature type="region of interest" description="Disordered" evidence="4">
    <location>
        <begin position="145"/>
        <end position="179"/>
    </location>
</feature>
<gene>
    <name evidence="6" type="ORF">AXF42_Ash004467</name>
</gene>
<dbReference type="EMBL" id="KZ451883">
    <property type="protein sequence ID" value="PKA66977.1"/>
    <property type="molecule type" value="Genomic_DNA"/>
</dbReference>